<comment type="caution">
    <text evidence="2">The sequence shown here is derived from an EMBL/GenBank/DDBJ whole genome shotgun (WGS) entry which is preliminary data.</text>
</comment>
<protein>
    <recommendedName>
        <fullName evidence="1">Restriction endonuclease type II DpnII-like domain-containing protein</fullName>
    </recommendedName>
</protein>
<dbReference type="Proteomes" id="UP000230553">
    <property type="component" value="Unassembled WGS sequence"/>
</dbReference>
<dbReference type="GO" id="GO:0009307">
    <property type="term" value="P:DNA restriction-modification system"/>
    <property type="evidence" value="ECO:0007669"/>
    <property type="project" value="InterPro"/>
</dbReference>
<dbReference type="GO" id="GO:0009036">
    <property type="term" value="F:type II site-specific deoxyribonuclease activity"/>
    <property type="evidence" value="ECO:0007669"/>
    <property type="project" value="InterPro"/>
</dbReference>
<accession>A0A2M7TFA5</accession>
<evidence type="ECO:0000313" key="2">
    <source>
        <dbReference type="EMBL" id="PIZ44511.1"/>
    </source>
</evidence>
<dbReference type="AlphaFoldDB" id="A0A2M7TFA5"/>
<gene>
    <name evidence="2" type="ORF">COY31_02450</name>
</gene>
<sequence>MDNIKLLEFCVKNPEKFLDYNYMFVNEDKDLTDYANKTRVIKHKLIAIKETLNKNKSEKIIEQLLGELQKELGKRANYSEFGAFINACDSKIEEVYNDKILLKEVTFLYLDKRKLNDIVPSEWIQALIDKEASRKKGHAGENKLVKILEGKGYVKVKTFKDFDKNKKCVAKFSKSGDFSNKNLKKKFNINIGKNTQGKTLDLVVKMNSDIYFIEAKHLNTGGGEQNKQILELIDLVKNRPFSSKHHFVSFLDGIHSNALINNSKIHKSKSVKNKIQNQYFDLIKALKTRKSNYWVNTAGFK</sequence>
<dbReference type="Pfam" id="PF04556">
    <property type="entry name" value="DpnII"/>
    <property type="match status" value="1"/>
</dbReference>
<dbReference type="EMBL" id="PFNM01000045">
    <property type="protein sequence ID" value="PIZ44511.1"/>
    <property type="molecule type" value="Genomic_DNA"/>
</dbReference>
<evidence type="ECO:0000259" key="1">
    <source>
        <dbReference type="Pfam" id="PF04556"/>
    </source>
</evidence>
<organism evidence="2 3">
    <name type="scientific">Candidatus Wolfebacteria bacterium CG_4_10_14_0_2_um_filter_39_18</name>
    <dbReference type="NCBI Taxonomy" id="1975061"/>
    <lineage>
        <taxon>Bacteria</taxon>
        <taxon>Candidatus Wolfeibacteriota</taxon>
    </lineage>
</organism>
<feature type="non-terminal residue" evidence="2">
    <location>
        <position position="301"/>
    </location>
</feature>
<feature type="domain" description="Restriction endonuclease type II DpnII-like" evidence="1">
    <location>
        <begin position="171"/>
        <end position="254"/>
    </location>
</feature>
<dbReference type="InterPro" id="IPR007637">
    <property type="entry name" value="Restrct_endonuc_II_DpnII-like"/>
</dbReference>
<proteinExistence type="predicted"/>
<name>A0A2M7TFA5_9BACT</name>
<dbReference type="GO" id="GO:0003677">
    <property type="term" value="F:DNA binding"/>
    <property type="evidence" value="ECO:0007669"/>
    <property type="project" value="InterPro"/>
</dbReference>
<reference evidence="3" key="1">
    <citation type="submission" date="2017-09" db="EMBL/GenBank/DDBJ databases">
        <title>Depth-based differentiation of microbial function through sediment-hosted aquifers and enrichment of novel symbionts in the deep terrestrial subsurface.</title>
        <authorList>
            <person name="Probst A.J."/>
            <person name="Ladd B."/>
            <person name="Jarett J.K."/>
            <person name="Geller-Mcgrath D.E."/>
            <person name="Sieber C.M.K."/>
            <person name="Emerson J.B."/>
            <person name="Anantharaman K."/>
            <person name="Thomas B.C."/>
            <person name="Malmstrom R."/>
            <person name="Stieglmeier M."/>
            <person name="Klingl A."/>
            <person name="Woyke T."/>
            <person name="Ryan C.M."/>
            <person name="Banfield J.F."/>
        </authorList>
    </citation>
    <scope>NUCLEOTIDE SEQUENCE [LARGE SCALE GENOMIC DNA]</scope>
</reference>
<evidence type="ECO:0000313" key="3">
    <source>
        <dbReference type="Proteomes" id="UP000230553"/>
    </source>
</evidence>